<dbReference type="EMBL" id="JAPMOS010000119">
    <property type="protein sequence ID" value="KAJ4455094.1"/>
    <property type="molecule type" value="Genomic_DNA"/>
</dbReference>
<gene>
    <name evidence="2" type="ORF">PAPYR_9996</name>
</gene>
<evidence type="ECO:0000313" key="2">
    <source>
        <dbReference type="EMBL" id="KAJ4455094.1"/>
    </source>
</evidence>
<protein>
    <submittedName>
        <fullName evidence="2">Uncharacterized protein</fullName>
    </submittedName>
</protein>
<accession>A0ABQ8U6Y0</accession>
<keyword evidence="3" id="KW-1185">Reference proteome</keyword>
<evidence type="ECO:0000256" key="1">
    <source>
        <dbReference type="SAM" id="MobiDB-lite"/>
    </source>
</evidence>
<organism evidence="2 3">
    <name type="scientific">Paratrimastix pyriformis</name>
    <dbReference type="NCBI Taxonomy" id="342808"/>
    <lineage>
        <taxon>Eukaryota</taxon>
        <taxon>Metamonada</taxon>
        <taxon>Preaxostyla</taxon>
        <taxon>Paratrimastigidae</taxon>
        <taxon>Paratrimastix</taxon>
    </lineage>
</organism>
<name>A0ABQ8U6Y0_9EUKA</name>
<reference evidence="2" key="1">
    <citation type="journal article" date="2022" name="bioRxiv">
        <title>Genomics of Preaxostyla Flagellates Illuminates Evolutionary Transitions and the Path Towards Mitochondrial Loss.</title>
        <authorList>
            <person name="Novak L.V.F."/>
            <person name="Treitli S.C."/>
            <person name="Pyrih J."/>
            <person name="Halakuc P."/>
            <person name="Pipaliya S.V."/>
            <person name="Vacek V."/>
            <person name="Brzon O."/>
            <person name="Soukal P."/>
            <person name="Eme L."/>
            <person name="Dacks J.B."/>
            <person name="Karnkowska A."/>
            <person name="Elias M."/>
            <person name="Hampl V."/>
        </authorList>
    </citation>
    <scope>NUCLEOTIDE SEQUENCE</scope>
    <source>
        <strain evidence="2">RCP-MX</strain>
    </source>
</reference>
<evidence type="ECO:0000313" key="3">
    <source>
        <dbReference type="Proteomes" id="UP001141327"/>
    </source>
</evidence>
<feature type="region of interest" description="Disordered" evidence="1">
    <location>
        <begin position="61"/>
        <end position="82"/>
    </location>
</feature>
<sequence>MCQKGVSPAVPAVLFDLSDVNCDLTSSRNHPRVCGSSRTIALRNIRPFLAFFVPICPVSPHPSDAPSAPRPPSLASPAPDLASVPSGLAAPAAVVGLAVGAYSDRPSLSLSLPNLWEIQS</sequence>
<comment type="caution">
    <text evidence="2">The sequence shown here is derived from an EMBL/GenBank/DDBJ whole genome shotgun (WGS) entry which is preliminary data.</text>
</comment>
<dbReference type="Proteomes" id="UP001141327">
    <property type="component" value="Unassembled WGS sequence"/>
</dbReference>
<proteinExistence type="predicted"/>